<gene>
    <name evidence="1" type="ORF">EW145_g48</name>
</gene>
<name>A0A4S4LLT4_9AGAM</name>
<dbReference type="AlphaFoldDB" id="A0A4S4LLT4"/>
<reference evidence="1 2" key="1">
    <citation type="submission" date="2019-02" db="EMBL/GenBank/DDBJ databases">
        <title>Genome sequencing of the rare red list fungi Phellinidium pouzarii.</title>
        <authorList>
            <person name="Buettner E."/>
            <person name="Kellner H."/>
        </authorList>
    </citation>
    <scope>NUCLEOTIDE SEQUENCE [LARGE SCALE GENOMIC DNA]</scope>
    <source>
        <strain evidence="1 2">DSM 108285</strain>
    </source>
</reference>
<proteinExistence type="predicted"/>
<dbReference type="OrthoDB" id="28939at2759"/>
<evidence type="ECO:0000313" key="1">
    <source>
        <dbReference type="EMBL" id="THH12391.1"/>
    </source>
</evidence>
<accession>A0A4S4LLT4</accession>
<evidence type="ECO:0000313" key="2">
    <source>
        <dbReference type="Proteomes" id="UP000308199"/>
    </source>
</evidence>
<keyword evidence="2" id="KW-1185">Reference proteome</keyword>
<organism evidence="1 2">
    <name type="scientific">Phellinidium pouzarii</name>
    <dbReference type="NCBI Taxonomy" id="167371"/>
    <lineage>
        <taxon>Eukaryota</taxon>
        <taxon>Fungi</taxon>
        <taxon>Dikarya</taxon>
        <taxon>Basidiomycota</taxon>
        <taxon>Agaricomycotina</taxon>
        <taxon>Agaricomycetes</taxon>
        <taxon>Hymenochaetales</taxon>
        <taxon>Hymenochaetaceae</taxon>
        <taxon>Phellinidium</taxon>
    </lineage>
</organism>
<protein>
    <submittedName>
        <fullName evidence="1">Uncharacterized protein</fullName>
    </submittedName>
</protein>
<sequence>MSRSSTPPTDISIAPSSPTFALPIDTAESIHRRRQSDSASAEIGKRLLKGLCRSTDHVELTLTKLVRSQVGLCSQMNVRMQAVMVSPWFGLRLSVEKILGSLTKIMSEGMRIVPPEYIDAHNLVPSRGKGKEKATAYISPDGEASAGDSKVADRIIANTGCTSECKCCPVLADTSTSLELALHSLSQRLTSLSSLPAVLEPSAIGFTADAMGKVLRVLAQVEKLRDRTGS</sequence>
<dbReference type="EMBL" id="SGPK01000001">
    <property type="protein sequence ID" value="THH12391.1"/>
    <property type="molecule type" value="Genomic_DNA"/>
</dbReference>
<comment type="caution">
    <text evidence="1">The sequence shown here is derived from an EMBL/GenBank/DDBJ whole genome shotgun (WGS) entry which is preliminary data.</text>
</comment>
<dbReference type="Proteomes" id="UP000308199">
    <property type="component" value="Unassembled WGS sequence"/>
</dbReference>